<dbReference type="InterPro" id="IPR041588">
    <property type="entry name" value="Integrase_H2C2"/>
</dbReference>
<sequence>MKQMHDGQIGGHFGVERTVARLQTRYFWYRMREDLVYPKTKVKVVHHDQLKPYRCRDPMDNTWVVEHARRWTPTEVSPPTLDIHPADPILGLSQLFTVSDSAAEAPH</sequence>
<protein>
    <recommendedName>
        <fullName evidence="1">Integrase zinc-binding domain-containing protein</fullName>
    </recommendedName>
</protein>
<evidence type="ECO:0000313" key="3">
    <source>
        <dbReference type="Proteomes" id="UP001148018"/>
    </source>
</evidence>
<dbReference type="Pfam" id="PF17921">
    <property type="entry name" value="Integrase_H2C2"/>
    <property type="match status" value="1"/>
</dbReference>
<organism evidence="2 3">
    <name type="scientific">Muraenolepis orangiensis</name>
    <name type="common">Patagonian moray cod</name>
    <dbReference type="NCBI Taxonomy" id="630683"/>
    <lineage>
        <taxon>Eukaryota</taxon>
        <taxon>Metazoa</taxon>
        <taxon>Chordata</taxon>
        <taxon>Craniata</taxon>
        <taxon>Vertebrata</taxon>
        <taxon>Euteleostomi</taxon>
        <taxon>Actinopterygii</taxon>
        <taxon>Neopterygii</taxon>
        <taxon>Teleostei</taxon>
        <taxon>Neoteleostei</taxon>
        <taxon>Acanthomorphata</taxon>
        <taxon>Zeiogadaria</taxon>
        <taxon>Gadariae</taxon>
        <taxon>Gadiformes</taxon>
        <taxon>Muraenolepidoidei</taxon>
        <taxon>Muraenolepididae</taxon>
        <taxon>Muraenolepis</taxon>
    </lineage>
</organism>
<name>A0A9Q0E5M4_9TELE</name>
<dbReference type="Proteomes" id="UP001148018">
    <property type="component" value="Unassembled WGS sequence"/>
</dbReference>
<dbReference type="EMBL" id="JANIIK010000109">
    <property type="protein sequence ID" value="KAJ3598472.1"/>
    <property type="molecule type" value="Genomic_DNA"/>
</dbReference>
<gene>
    <name evidence="2" type="ORF">NHX12_001982</name>
</gene>
<dbReference type="Gene3D" id="1.10.340.70">
    <property type="match status" value="1"/>
</dbReference>
<dbReference type="AlphaFoldDB" id="A0A9Q0E5M4"/>
<accession>A0A9Q0E5M4</accession>
<dbReference type="OrthoDB" id="8892477at2759"/>
<evidence type="ECO:0000259" key="1">
    <source>
        <dbReference type="Pfam" id="PF17921"/>
    </source>
</evidence>
<feature type="domain" description="Integrase zinc-binding" evidence="1">
    <location>
        <begin position="1"/>
        <end position="34"/>
    </location>
</feature>
<comment type="caution">
    <text evidence="2">The sequence shown here is derived from an EMBL/GenBank/DDBJ whole genome shotgun (WGS) entry which is preliminary data.</text>
</comment>
<reference evidence="2" key="1">
    <citation type="submission" date="2022-07" db="EMBL/GenBank/DDBJ databases">
        <title>Chromosome-level genome of Muraenolepis orangiensis.</title>
        <authorList>
            <person name="Kim J."/>
        </authorList>
    </citation>
    <scope>NUCLEOTIDE SEQUENCE</scope>
    <source>
        <strain evidence="2">KU_S4_2022</strain>
        <tissue evidence="2">Muscle</tissue>
    </source>
</reference>
<proteinExistence type="predicted"/>
<evidence type="ECO:0000313" key="2">
    <source>
        <dbReference type="EMBL" id="KAJ3598472.1"/>
    </source>
</evidence>
<keyword evidence="3" id="KW-1185">Reference proteome</keyword>